<evidence type="ECO:0000313" key="2">
    <source>
        <dbReference type="Proteomes" id="UP000018877"/>
    </source>
</evidence>
<comment type="caution">
    <text evidence="1">The sequence shown here is derived from an EMBL/GenBank/DDBJ whole genome shotgun (WGS) entry which is preliminary data.</text>
</comment>
<gene>
    <name evidence="1" type="ORF">BAVI_00055</name>
</gene>
<dbReference type="Proteomes" id="UP000018877">
    <property type="component" value="Unassembled WGS sequence"/>
</dbReference>
<reference evidence="1 2" key="1">
    <citation type="journal article" date="2014" name="Environ. Microbiol.">
        <title>The nitrate-ammonifying and nosZ-carrying bacterium Bacillus vireti is a potent source and sink for nitric and nitrous oxide under high nitrate conditions.</title>
        <authorList>
            <person name="Mania D."/>
            <person name="Heylen K."/>
            <person name="van Spanning R.J."/>
            <person name="Frostegard A."/>
        </authorList>
    </citation>
    <scope>NUCLEOTIDE SEQUENCE [LARGE SCALE GENOMIC DNA]</scope>
    <source>
        <strain evidence="1 2">LMG 21834</strain>
    </source>
</reference>
<accession>A0AB94IV06</accession>
<organism evidence="1 2">
    <name type="scientific">Neobacillus vireti LMG 21834</name>
    <dbReference type="NCBI Taxonomy" id="1131730"/>
    <lineage>
        <taxon>Bacteria</taxon>
        <taxon>Bacillati</taxon>
        <taxon>Bacillota</taxon>
        <taxon>Bacilli</taxon>
        <taxon>Bacillales</taxon>
        <taxon>Bacillaceae</taxon>
        <taxon>Neobacillus</taxon>
    </lineage>
</organism>
<evidence type="ECO:0000313" key="1">
    <source>
        <dbReference type="EMBL" id="ETI70905.1"/>
    </source>
</evidence>
<protein>
    <submittedName>
        <fullName evidence="1">Uncharacterized protein</fullName>
    </submittedName>
</protein>
<dbReference type="AlphaFoldDB" id="A0AB94IV06"/>
<dbReference type="EMBL" id="ALAN01000007">
    <property type="protein sequence ID" value="ETI70905.1"/>
    <property type="molecule type" value="Genomic_DNA"/>
</dbReference>
<proteinExistence type="predicted"/>
<name>A0AB94IV06_9BACI</name>
<keyword evidence="2" id="KW-1185">Reference proteome</keyword>
<sequence length="77" mass="8712">MTSKQRIVLLTLTTEWQTPIQIVNELPKASGNLSDVQEALKDLLRIGLVQINPAVFGLYRLTTEGITIKWRVTYTRG</sequence>